<proteinExistence type="predicted"/>
<evidence type="ECO:0000313" key="3">
    <source>
        <dbReference type="Proteomes" id="UP000420562"/>
    </source>
</evidence>
<protein>
    <submittedName>
        <fullName evidence="2">Type II toxin-antitoxin system RelE/ParE family toxin</fullName>
    </submittedName>
</protein>
<accession>A0A7J4ZR67</accession>
<keyword evidence="3" id="KW-1185">Reference proteome</keyword>
<dbReference type="Proteomes" id="UP000420562">
    <property type="component" value="Unassembled WGS sequence"/>
</dbReference>
<gene>
    <name evidence="2" type="ORF">F6V25_07635</name>
</gene>
<dbReference type="SUPFAM" id="SSF143011">
    <property type="entry name" value="RelE-like"/>
    <property type="match status" value="1"/>
</dbReference>
<name>A0A7J4ZR67_9BACT</name>
<organism evidence="2 3">
    <name type="scientific">Oryzomonas japonica</name>
    <dbReference type="NCBI Taxonomy" id="2603858"/>
    <lineage>
        <taxon>Bacteria</taxon>
        <taxon>Pseudomonadati</taxon>
        <taxon>Thermodesulfobacteriota</taxon>
        <taxon>Desulfuromonadia</taxon>
        <taxon>Geobacterales</taxon>
        <taxon>Geobacteraceae</taxon>
        <taxon>Oryzomonas</taxon>
    </lineage>
</organism>
<dbReference type="Gene3D" id="3.30.2310.20">
    <property type="entry name" value="RelE-like"/>
    <property type="match status" value="1"/>
</dbReference>
<evidence type="ECO:0000313" key="2">
    <source>
        <dbReference type="EMBL" id="KAB0665586.1"/>
    </source>
</evidence>
<dbReference type="InterPro" id="IPR035093">
    <property type="entry name" value="RelE/ParE_toxin_dom_sf"/>
</dbReference>
<dbReference type="EMBL" id="VZQZ01000004">
    <property type="protein sequence ID" value="KAB0665586.1"/>
    <property type="molecule type" value="Genomic_DNA"/>
</dbReference>
<dbReference type="InterPro" id="IPR007712">
    <property type="entry name" value="RelE/ParE_toxin"/>
</dbReference>
<evidence type="ECO:0000256" key="1">
    <source>
        <dbReference type="ARBA" id="ARBA00022649"/>
    </source>
</evidence>
<dbReference type="RefSeq" id="WP_151128025.1">
    <property type="nucleotide sequence ID" value="NZ_VZQZ01000004.1"/>
</dbReference>
<keyword evidence="1" id="KW-1277">Toxin-antitoxin system</keyword>
<reference evidence="2 3" key="1">
    <citation type="submission" date="2019-09" db="EMBL/GenBank/DDBJ databases">
        <title>Geobacter sp. Red96, a novel strain isolated from paddy soil.</title>
        <authorList>
            <person name="Xu Z."/>
            <person name="Masuda Y."/>
            <person name="Itoh H."/>
            <person name="Senoo K."/>
        </authorList>
    </citation>
    <scope>NUCLEOTIDE SEQUENCE [LARGE SCALE GENOMIC DNA]</scope>
    <source>
        <strain evidence="2 3">Red96</strain>
    </source>
</reference>
<dbReference type="AlphaFoldDB" id="A0A7J4ZR67"/>
<comment type="caution">
    <text evidence="2">The sequence shown here is derived from an EMBL/GenBank/DDBJ whole genome shotgun (WGS) entry which is preliminary data.</text>
</comment>
<dbReference type="Pfam" id="PF05016">
    <property type="entry name" value="ParE_toxin"/>
    <property type="match status" value="1"/>
</dbReference>
<dbReference type="InterPro" id="IPR052747">
    <property type="entry name" value="TA_system_RelE_toxin"/>
</dbReference>
<dbReference type="PANTHER" id="PTHR38813">
    <property type="match status" value="1"/>
</dbReference>
<dbReference type="PANTHER" id="PTHR38813:SF1">
    <property type="entry name" value="TOXIN RELE1-RELATED"/>
    <property type="match status" value="1"/>
</dbReference>
<sequence length="88" mass="10549">MPSFSILLKPSVEKDMRKLPASVVRQVFEAFERLAEDPAVPPDRKLSGTERTWRHRIGDYRIVYELDLSNRTVIIHYVRHRRDVYRRL</sequence>